<dbReference type="EMBL" id="JAAOLX010000004">
    <property type="protein sequence ID" value="NHQ86328.1"/>
    <property type="molecule type" value="Genomic_DNA"/>
</dbReference>
<protein>
    <submittedName>
        <fullName evidence="1">Uncharacterized protein</fullName>
    </submittedName>
</protein>
<gene>
    <name evidence="1" type="ORF">HA050_09395</name>
</gene>
<reference evidence="1 2" key="1">
    <citation type="submission" date="2020-03" db="EMBL/GenBank/DDBJ databases">
        <title>Draft genome sequence of environmentally isolated violet-colored cultures.</title>
        <authorList>
            <person name="Wilson H.S."/>
        </authorList>
    </citation>
    <scope>NUCLEOTIDE SEQUENCE [LARGE SCALE GENOMIC DNA]</scope>
    <source>
        <strain evidence="1 2">HSC-16F04</strain>
    </source>
</reference>
<proteinExistence type="predicted"/>
<sequence>MANYPLYWKLAACVSCLQQLFFEFTGLVFTQVWHELNNVDFTYPAILTNSIEQASSSYKTICILPAGSERLRFYFAFPG</sequence>
<comment type="caution">
    <text evidence="1">The sequence shown here is derived from an EMBL/GenBank/DDBJ whole genome shotgun (WGS) entry which is preliminary data.</text>
</comment>
<evidence type="ECO:0000313" key="2">
    <source>
        <dbReference type="Proteomes" id="UP000712570"/>
    </source>
</evidence>
<accession>A0ABX0L1E2</accession>
<dbReference type="RefSeq" id="WP_166825025.1">
    <property type="nucleotide sequence ID" value="NZ_JAAOLX010000004.1"/>
</dbReference>
<name>A0ABX0L1E2_9NEIS</name>
<evidence type="ECO:0000313" key="1">
    <source>
        <dbReference type="EMBL" id="NHQ86328.1"/>
    </source>
</evidence>
<keyword evidence="2" id="KW-1185">Reference proteome</keyword>
<organism evidence="1 2">
    <name type="scientific">Iodobacter violaceini</name>
    <dbReference type="NCBI Taxonomy" id="3044271"/>
    <lineage>
        <taxon>Bacteria</taxon>
        <taxon>Pseudomonadati</taxon>
        <taxon>Pseudomonadota</taxon>
        <taxon>Betaproteobacteria</taxon>
        <taxon>Neisseriales</taxon>
        <taxon>Chitinibacteraceae</taxon>
        <taxon>Iodobacter</taxon>
    </lineage>
</organism>
<dbReference type="Proteomes" id="UP000712570">
    <property type="component" value="Unassembled WGS sequence"/>
</dbReference>